<accession>A0AAV9XFY0</accession>
<evidence type="ECO:0000313" key="5">
    <source>
        <dbReference type="EMBL" id="KAK6541010.1"/>
    </source>
</evidence>
<organism evidence="5 6">
    <name type="scientific">Orbilia ellipsospora</name>
    <dbReference type="NCBI Taxonomy" id="2528407"/>
    <lineage>
        <taxon>Eukaryota</taxon>
        <taxon>Fungi</taxon>
        <taxon>Dikarya</taxon>
        <taxon>Ascomycota</taxon>
        <taxon>Pezizomycotina</taxon>
        <taxon>Orbiliomycetes</taxon>
        <taxon>Orbiliales</taxon>
        <taxon>Orbiliaceae</taxon>
        <taxon>Orbilia</taxon>
    </lineage>
</organism>
<keyword evidence="1" id="KW-0677">Repeat</keyword>
<proteinExistence type="predicted"/>
<dbReference type="SUPFAM" id="SSF48403">
    <property type="entry name" value="Ankyrin repeat"/>
    <property type="match status" value="1"/>
</dbReference>
<dbReference type="PANTHER" id="PTHR24171">
    <property type="entry name" value="ANKYRIN REPEAT DOMAIN-CONTAINING PROTEIN 39-RELATED"/>
    <property type="match status" value="1"/>
</dbReference>
<dbReference type="Proteomes" id="UP001365542">
    <property type="component" value="Unassembled WGS sequence"/>
</dbReference>
<dbReference type="PROSITE" id="PS50088">
    <property type="entry name" value="ANK_REPEAT"/>
    <property type="match status" value="1"/>
</dbReference>
<evidence type="ECO:0000313" key="6">
    <source>
        <dbReference type="Proteomes" id="UP001365542"/>
    </source>
</evidence>
<evidence type="ECO:0000256" key="3">
    <source>
        <dbReference type="PROSITE-ProRule" id="PRU00023"/>
    </source>
</evidence>
<comment type="caution">
    <text evidence="5">The sequence shown here is derived from an EMBL/GenBank/DDBJ whole genome shotgun (WGS) entry which is preliminary data.</text>
</comment>
<dbReference type="EMBL" id="JAVHJO010000004">
    <property type="protein sequence ID" value="KAK6541010.1"/>
    <property type="molecule type" value="Genomic_DNA"/>
</dbReference>
<dbReference type="AlphaFoldDB" id="A0AAV9XFY0"/>
<sequence>MGSLLSCHREAPVSRASSNPTSARKPAIEHEDSAPPARPSPPEFGFKSIEHIYDFQRVYPDPIFFAAAEGDIKEIERLISQSHSPNTKGALGNTPLHIACNFRRKGALGALLVHGGNPDQRNEKGKTVFMIAKELWFETKEEVFLDIMHMITHEDWTRHPTWLQRQAVIS</sequence>
<gene>
    <name evidence="5" type="ORF">TWF694_008391</name>
</gene>
<evidence type="ECO:0000256" key="4">
    <source>
        <dbReference type="SAM" id="MobiDB-lite"/>
    </source>
</evidence>
<dbReference type="Pfam" id="PF12796">
    <property type="entry name" value="Ank_2"/>
    <property type="match status" value="1"/>
</dbReference>
<feature type="region of interest" description="Disordered" evidence="4">
    <location>
        <begin position="1"/>
        <end position="41"/>
    </location>
</feature>
<dbReference type="InterPro" id="IPR002110">
    <property type="entry name" value="Ankyrin_rpt"/>
</dbReference>
<evidence type="ECO:0000256" key="2">
    <source>
        <dbReference type="ARBA" id="ARBA00023043"/>
    </source>
</evidence>
<dbReference type="InterPro" id="IPR036770">
    <property type="entry name" value="Ankyrin_rpt-contain_sf"/>
</dbReference>
<dbReference type="Gene3D" id="1.25.40.20">
    <property type="entry name" value="Ankyrin repeat-containing domain"/>
    <property type="match status" value="1"/>
</dbReference>
<protein>
    <recommendedName>
        <fullName evidence="7">Ankyrin repeat protein</fullName>
    </recommendedName>
</protein>
<name>A0AAV9XFY0_9PEZI</name>
<keyword evidence="6" id="KW-1185">Reference proteome</keyword>
<evidence type="ECO:0000256" key="1">
    <source>
        <dbReference type="ARBA" id="ARBA00022737"/>
    </source>
</evidence>
<feature type="repeat" description="ANK" evidence="3">
    <location>
        <begin position="91"/>
        <end position="123"/>
    </location>
</feature>
<keyword evidence="2 3" id="KW-0040">ANK repeat</keyword>
<reference evidence="5 6" key="1">
    <citation type="submission" date="2019-10" db="EMBL/GenBank/DDBJ databases">
        <authorList>
            <person name="Palmer J.M."/>
        </authorList>
    </citation>
    <scope>NUCLEOTIDE SEQUENCE [LARGE SCALE GENOMIC DNA]</scope>
    <source>
        <strain evidence="5 6">TWF694</strain>
    </source>
</reference>
<evidence type="ECO:0008006" key="7">
    <source>
        <dbReference type="Google" id="ProtNLM"/>
    </source>
</evidence>